<dbReference type="GO" id="GO:0003677">
    <property type="term" value="F:DNA binding"/>
    <property type="evidence" value="ECO:0007669"/>
    <property type="project" value="UniProtKB-KW"/>
</dbReference>
<evidence type="ECO:0000256" key="2">
    <source>
        <dbReference type="SAM" id="Phobius"/>
    </source>
</evidence>
<dbReference type="SMART" id="SM00850">
    <property type="entry name" value="LytTR"/>
    <property type="match status" value="1"/>
</dbReference>
<gene>
    <name evidence="4" type="ORF">JDO7802_01468</name>
</gene>
<keyword evidence="2" id="KW-1133">Transmembrane helix</keyword>
<evidence type="ECO:0000259" key="3">
    <source>
        <dbReference type="PROSITE" id="PS50930"/>
    </source>
</evidence>
<protein>
    <submittedName>
        <fullName evidence="4">LytTr DNA-binding domain protein</fullName>
    </submittedName>
</protein>
<keyword evidence="4" id="KW-0238">DNA-binding</keyword>
<feature type="domain" description="HTH LytTR-type" evidence="3">
    <location>
        <begin position="222"/>
        <end position="300"/>
    </location>
</feature>
<keyword evidence="5" id="KW-1185">Reference proteome</keyword>
<dbReference type="Pfam" id="PF04397">
    <property type="entry name" value="LytTR"/>
    <property type="match status" value="1"/>
</dbReference>
<dbReference type="AlphaFoldDB" id="A0A0M6YHQ7"/>
<sequence>MRNDADVDLQSAGDLRNARAAPPHRAGHAKPATRDLAGGWNPRESWLAFLVVAGLLLTAVFTALDPGPSRGLGLPARLLFWTAHVMIPLALLQTAQMALSRIRIVSRLHAWVQIGLSGVIGAALFTPIALVFDQIFAVADTVKETGEPVTRQLVTEFASFLPASILVWGGLNASRLLRLDGVIARAPKSAAPSEPPDPASEFWQRLPKHLGRDLVALTAELHYLRVYTTLGDTLILYSFGRAVEELGARGHQVHRSHWIAEAHLAGVNRDGDRYACRTDTGLLVPLSRPHRRKMRDLCAPEPM</sequence>
<feature type="transmembrane region" description="Helical" evidence="2">
    <location>
        <begin position="46"/>
        <end position="64"/>
    </location>
</feature>
<evidence type="ECO:0000313" key="4">
    <source>
        <dbReference type="EMBL" id="CTQ49454.1"/>
    </source>
</evidence>
<feature type="transmembrane region" description="Helical" evidence="2">
    <location>
        <begin position="76"/>
        <end position="99"/>
    </location>
</feature>
<dbReference type="Proteomes" id="UP000049222">
    <property type="component" value="Unassembled WGS sequence"/>
</dbReference>
<dbReference type="InterPro" id="IPR007492">
    <property type="entry name" value="LytTR_DNA-bd_dom"/>
</dbReference>
<dbReference type="RefSeq" id="WP_055084057.1">
    <property type="nucleotide sequence ID" value="NZ_CXSU01000011.1"/>
</dbReference>
<organism evidence="4 5">
    <name type="scientific">Jannaschia donghaensis</name>
    <dbReference type="NCBI Taxonomy" id="420998"/>
    <lineage>
        <taxon>Bacteria</taxon>
        <taxon>Pseudomonadati</taxon>
        <taxon>Pseudomonadota</taxon>
        <taxon>Alphaproteobacteria</taxon>
        <taxon>Rhodobacterales</taxon>
        <taxon>Roseobacteraceae</taxon>
        <taxon>Jannaschia</taxon>
    </lineage>
</organism>
<feature type="transmembrane region" description="Helical" evidence="2">
    <location>
        <begin position="111"/>
        <end position="132"/>
    </location>
</feature>
<dbReference type="OrthoDB" id="7028951at2"/>
<dbReference type="PROSITE" id="PS50930">
    <property type="entry name" value="HTH_LYTTR"/>
    <property type="match status" value="1"/>
</dbReference>
<evidence type="ECO:0000313" key="5">
    <source>
        <dbReference type="Proteomes" id="UP000049222"/>
    </source>
</evidence>
<keyword evidence="2" id="KW-0472">Membrane</keyword>
<proteinExistence type="predicted"/>
<name>A0A0M6YHQ7_9RHOB</name>
<accession>A0A0M6YHQ7</accession>
<feature type="region of interest" description="Disordered" evidence="1">
    <location>
        <begin position="12"/>
        <end position="34"/>
    </location>
</feature>
<dbReference type="EMBL" id="CXSU01000011">
    <property type="protein sequence ID" value="CTQ49454.1"/>
    <property type="molecule type" value="Genomic_DNA"/>
</dbReference>
<dbReference type="STRING" id="420998.JDO7802_01468"/>
<reference evidence="4 5" key="1">
    <citation type="submission" date="2015-07" db="EMBL/GenBank/DDBJ databases">
        <authorList>
            <person name="Noorani M."/>
        </authorList>
    </citation>
    <scope>NUCLEOTIDE SEQUENCE [LARGE SCALE GENOMIC DNA]</scope>
    <source>
        <strain evidence="4 5">CECT 7802</strain>
    </source>
</reference>
<keyword evidence="2" id="KW-0812">Transmembrane</keyword>
<evidence type="ECO:0000256" key="1">
    <source>
        <dbReference type="SAM" id="MobiDB-lite"/>
    </source>
</evidence>